<reference evidence="1 2" key="1">
    <citation type="submission" date="2019-06" db="EMBL/GenBank/DDBJ databases">
        <title>Whole genome shotgun sequence of Zoogloea ramigera NBRC 15342.</title>
        <authorList>
            <person name="Hosoyama A."/>
            <person name="Uohara A."/>
            <person name="Ohji S."/>
            <person name="Ichikawa N."/>
        </authorList>
    </citation>
    <scope>NUCLEOTIDE SEQUENCE [LARGE SCALE GENOMIC DNA]</scope>
    <source>
        <strain evidence="1 2">NBRC 15342</strain>
    </source>
</reference>
<dbReference type="OrthoDB" id="9800421at2"/>
<name>A0A4Y4D0U7_ZOORA</name>
<evidence type="ECO:0000313" key="2">
    <source>
        <dbReference type="Proteomes" id="UP000318422"/>
    </source>
</evidence>
<dbReference type="EMBL" id="BJNV01000069">
    <property type="protein sequence ID" value="GEC97203.1"/>
    <property type="molecule type" value="Genomic_DNA"/>
</dbReference>
<evidence type="ECO:0000313" key="1">
    <source>
        <dbReference type="EMBL" id="GEC97203.1"/>
    </source>
</evidence>
<comment type="caution">
    <text evidence="1">The sequence shown here is derived from an EMBL/GenBank/DDBJ whole genome shotgun (WGS) entry which is preliminary data.</text>
</comment>
<dbReference type="PIRSF" id="PIRSF030820">
    <property type="entry name" value="UCP030820"/>
    <property type="match status" value="1"/>
</dbReference>
<dbReference type="Pfam" id="PF06073">
    <property type="entry name" value="DUF934"/>
    <property type="match status" value="1"/>
</dbReference>
<keyword evidence="2" id="KW-1185">Reference proteome</keyword>
<dbReference type="Proteomes" id="UP000318422">
    <property type="component" value="Unassembled WGS sequence"/>
</dbReference>
<dbReference type="RefSeq" id="WP_141354295.1">
    <property type="nucleotide sequence ID" value="NZ_BJNV01000069.1"/>
</dbReference>
<protein>
    <submittedName>
        <fullName evidence="1">Oxidoreductase</fullName>
    </submittedName>
</protein>
<dbReference type="InterPro" id="IPR008318">
    <property type="entry name" value="UCP030820"/>
</dbReference>
<dbReference type="AlphaFoldDB" id="A0A4Y4D0U7"/>
<proteinExistence type="predicted"/>
<sequence length="174" mass="19165">MPKLIKNGRLVDDSAEILVLDESQAPEALSLPAGPVFVPMAVWQAHKSAFSGRSDVGVWLDSHDNVEDLAPDLEDLSAVALNFPKFTDGRAYSAAALLRSRYGFKGEIRAIGDVLRDQFFFMQRCGFDAIQPKTGKYSDAQLEESLASLKDFSAPYQAAVDQPEPLFRRAQRAT</sequence>
<accession>A0A4Y4D0U7</accession>
<organism evidence="1 2">
    <name type="scientific">Zoogloea ramigera</name>
    <dbReference type="NCBI Taxonomy" id="350"/>
    <lineage>
        <taxon>Bacteria</taxon>
        <taxon>Pseudomonadati</taxon>
        <taxon>Pseudomonadota</taxon>
        <taxon>Betaproteobacteria</taxon>
        <taxon>Rhodocyclales</taxon>
        <taxon>Zoogloeaceae</taxon>
        <taxon>Zoogloea</taxon>
    </lineage>
</organism>
<gene>
    <name evidence="1" type="ORF">ZRA01_32760</name>
</gene>